<accession>A0A7Y9NQ82</accession>
<reference evidence="1 2" key="1">
    <citation type="submission" date="2020-07" db="EMBL/GenBank/DDBJ databases">
        <title>Genomic Encyclopedia of Type Strains, Phase IV (KMG-V): Genome sequencing to study the core and pangenomes of soil and plant-associated prokaryotes.</title>
        <authorList>
            <person name="Whitman W."/>
        </authorList>
    </citation>
    <scope>NUCLEOTIDE SEQUENCE [LARGE SCALE GENOMIC DNA]</scope>
    <source>
        <strain evidence="1 2">M8UP30</strain>
    </source>
</reference>
<protein>
    <submittedName>
        <fullName evidence="1">Uncharacterized protein</fullName>
    </submittedName>
</protein>
<dbReference type="AlphaFoldDB" id="A0A7Y9NQ82"/>
<evidence type="ECO:0000313" key="2">
    <source>
        <dbReference type="Proteomes" id="UP000534186"/>
    </source>
</evidence>
<dbReference type="Proteomes" id="UP000534186">
    <property type="component" value="Unassembled WGS sequence"/>
</dbReference>
<organism evidence="1 2">
    <name type="scientific">Tunturiibacter lichenicola</name>
    <dbReference type="NCBI Taxonomy" id="2051959"/>
    <lineage>
        <taxon>Bacteria</taxon>
        <taxon>Pseudomonadati</taxon>
        <taxon>Acidobacteriota</taxon>
        <taxon>Terriglobia</taxon>
        <taxon>Terriglobales</taxon>
        <taxon>Acidobacteriaceae</taxon>
        <taxon>Tunturiibacter</taxon>
    </lineage>
</organism>
<sequence length="56" mass="6325">MPHPQGSSASRECSLFATSEVMGTTSTRKRKGRFLFRDLAPCFPIFEDPVRDPDHN</sequence>
<proteinExistence type="predicted"/>
<comment type="caution">
    <text evidence="1">The sequence shown here is derived from an EMBL/GenBank/DDBJ whole genome shotgun (WGS) entry which is preliminary data.</text>
</comment>
<evidence type="ECO:0000313" key="1">
    <source>
        <dbReference type="EMBL" id="NYF53529.1"/>
    </source>
</evidence>
<dbReference type="EMBL" id="JACCCV010000002">
    <property type="protein sequence ID" value="NYF53529.1"/>
    <property type="molecule type" value="Genomic_DNA"/>
</dbReference>
<gene>
    <name evidence="1" type="ORF">HDF12_003928</name>
</gene>
<name>A0A7Y9NQ82_9BACT</name>